<dbReference type="GO" id="GO:0080025">
    <property type="term" value="F:phosphatidylinositol-3,5-bisphosphate binding"/>
    <property type="evidence" value="ECO:0007669"/>
    <property type="project" value="EnsemblFungi"/>
</dbReference>
<evidence type="ECO:0000256" key="7">
    <source>
        <dbReference type="ARBA" id="ARBA00025740"/>
    </source>
</evidence>
<dbReference type="GO" id="GO:0034727">
    <property type="term" value="P:piecemeal microautophagy of the nucleus"/>
    <property type="evidence" value="ECO:0007669"/>
    <property type="project" value="EnsemblFungi"/>
</dbReference>
<dbReference type="Gene3D" id="2.130.10.10">
    <property type="entry name" value="YVTN repeat-like/Quinoprotein amine dehydrogenase"/>
    <property type="match status" value="1"/>
</dbReference>
<dbReference type="AlphaFoldDB" id="A0A1E4TYY2"/>
<accession>A0A1E4TYY2</accession>
<dbReference type="GO" id="GO:0043130">
    <property type="term" value="F:ubiquitin binding"/>
    <property type="evidence" value="ECO:0007669"/>
    <property type="project" value="EnsemblFungi"/>
</dbReference>
<gene>
    <name evidence="10" type="ORF">PACTADRAFT_48735</name>
</gene>
<dbReference type="GO" id="GO:0000329">
    <property type="term" value="C:fungal-type vacuole membrane"/>
    <property type="evidence" value="ECO:0007669"/>
    <property type="project" value="EnsemblFungi"/>
</dbReference>
<dbReference type="Proteomes" id="UP000094236">
    <property type="component" value="Unassembled WGS sequence"/>
</dbReference>
<dbReference type="SMART" id="SM00320">
    <property type="entry name" value="WD40"/>
    <property type="match status" value="2"/>
</dbReference>
<dbReference type="GO" id="GO:0034045">
    <property type="term" value="C:phagophore assembly site membrane"/>
    <property type="evidence" value="ECO:0007669"/>
    <property type="project" value="EnsemblFungi"/>
</dbReference>
<dbReference type="GO" id="GO:0070772">
    <property type="term" value="C:PAS complex"/>
    <property type="evidence" value="ECO:0007669"/>
    <property type="project" value="EnsemblFungi"/>
</dbReference>
<protein>
    <submittedName>
        <fullName evidence="10">Uncharacterized protein</fullName>
    </submittedName>
</protein>
<keyword evidence="6" id="KW-0653">Protein transport</keyword>
<comment type="subcellular location">
    <subcellularLocation>
        <location evidence="1">Endomembrane system</location>
        <topology evidence="1">Peripheral membrane protein</topology>
    </subcellularLocation>
    <subcellularLocation>
        <location evidence="8">Vacuole membrane</location>
    </subcellularLocation>
</comment>
<reference evidence="11" key="1">
    <citation type="submission" date="2016-05" db="EMBL/GenBank/DDBJ databases">
        <title>Comparative genomics of biotechnologically important yeasts.</title>
        <authorList>
            <consortium name="DOE Joint Genome Institute"/>
            <person name="Riley R."/>
            <person name="Haridas S."/>
            <person name="Wolfe K.H."/>
            <person name="Lopes M.R."/>
            <person name="Hittinger C.T."/>
            <person name="Goker M."/>
            <person name="Salamov A."/>
            <person name="Wisecaver J."/>
            <person name="Long T.M."/>
            <person name="Aerts A.L."/>
            <person name="Barry K."/>
            <person name="Choi C."/>
            <person name="Clum A."/>
            <person name="Coughlan A.Y."/>
            <person name="Deshpande S."/>
            <person name="Douglass A.P."/>
            <person name="Hanson S.J."/>
            <person name="Klenk H.-P."/>
            <person name="Labutti K."/>
            <person name="Lapidus A."/>
            <person name="Lindquist E."/>
            <person name="Lipzen A."/>
            <person name="Meier-Kolthoff J.P."/>
            <person name="Ohm R.A."/>
            <person name="Otillar R.P."/>
            <person name="Pangilinan J."/>
            <person name="Peng Y."/>
            <person name="Rokas A."/>
            <person name="Rosa C.A."/>
            <person name="Scheuner C."/>
            <person name="Sibirny A.A."/>
            <person name="Slot J.C."/>
            <person name="Stielow J.B."/>
            <person name="Sun H."/>
            <person name="Kurtzman C.P."/>
            <person name="Blackwell M."/>
            <person name="Grigoriev I.V."/>
            <person name="Jeffries T.W."/>
        </authorList>
    </citation>
    <scope>NUCLEOTIDE SEQUENCE [LARGE SCALE GENOMIC DNA]</scope>
    <source>
        <strain evidence="11">NRRL Y-2460</strain>
    </source>
</reference>
<keyword evidence="2" id="KW-0813">Transport</keyword>
<dbReference type="PANTHER" id="PTHR11227">
    <property type="entry name" value="WD-REPEAT PROTEIN INTERACTING WITH PHOSPHOINOSIDES WIPI -RELATED"/>
    <property type="match status" value="1"/>
</dbReference>
<dbReference type="GO" id="GO:0006624">
    <property type="term" value="P:vacuolar protein processing"/>
    <property type="evidence" value="ECO:0007669"/>
    <property type="project" value="EnsemblFungi"/>
</dbReference>
<dbReference type="Pfam" id="PF21032">
    <property type="entry name" value="PROPPIN"/>
    <property type="match status" value="2"/>
</dbReference>
<dbReference type="InterPro" id="IPR048720">
    <property type="entry name" value="PROPPIN"/>
</dbReference>
<feature type="compositionally biased region" description="Low complexity" evidence="9">
    <location>
        <begin position="328"/>
        <end position="369"/>
    </location>
</feature>
<dbReference type="GO" id="GO:0032266">
    <property type="term" value="F:phosphatidylinositol-3-phosphate binding"/>
    <property type="evidence" value="ECO:0007669"/>
    <property type="project" value="EnsemblFungi"/>
</dbReference>
<dbReference type="GO" id="GO:0032258">
    <property type="term" value="P:cytoplasm to vacuole targeting by the Cvt pathway"/>
    <property type="evidence" value="ECO:0007669"/>
    <property type="project" value="EnsemblFungi"/>
</dbReference>
<evidence type="ECO:0000313" key="11">
    <source>
        <dbReference type="Proteomes" id="UP000094236"/>
    </source>
</evidence>
<evidence type="ECO:0000256" key="4">
    <source>
        <dbReference type="ARBA" id="ARBA00022574"/>
    </source>
</evidence>
<keyword evidence="5" id="KW-0677">Repeat</keyword>
<evidence type="ECO:0000256" key="2">
    <source>
        <dbReference type="ARBA" id="ARBA00022448"/>
    </source>
</evidence>
<dbReference type="GO" id="GO:0061908">
    <property type="term" value="C:phagophore"/>
    <property type="evidence" value="ECO:0007669"/>
    <property type="project" value="EnsemblFungi"/>
</dbReference>
<dbReference type="GO" id="GO:0005829">
    <property type="term" value="C:cytosol"/>
    <property type="evidence" value="ECO:0007669"/>
    <property type="project" value="EnsemblFungi"/>
</dbReference>
<evidence type="ECO:0000256" key="9">
    <source>
        <dbReference type="SAM" id="MobiDB-lite"/>
    </source>
</evidence>
<keyword evidence="11" id="KW-1185">Reference proteome</keyword>
<keyword evidence="3" id="KW-0926">Vacuole</keyword>
<evidence type="ECO:0000256" key="5">
    <source>
        <dbReference type="ARBA" id="ARBA00022737"/>
    </source>
</evidence>
<dbReference type="InterPro" id="IPR036322">
    <property type="entry name" value="WD40_repeat_dom_sf"/>
</dbReference>
<feature type="compositionally biased region" description="Polar residues" evidence="9">
    <location>
        <begin position="390"/>
        <end position="400"/>
    </location>
</feature>
<organism evidence="10 11">
    <name type="scientific">Pachysolen tannophilus NRRL Y-2460</name>
    <dbReference type="NCBI Taxonomy" id="669874"/>
    <lineage>
        <taxon>Eukaryota</taxon>
        <taxon>Fungi</taxon>
        <taxon>Dikarya</taxon>
        <taxon>Ascomycota</taxon>
        <taxon>Saccharomycotina</taxon>
        <taxon>Pichiomycetes</taxon>
        <taxon>Pachysolenaceae</taxon>
        <taxon>Pachysolen</taxon>
    </lineage>
</organism>
<dbReference type="OrthoDB" id="1667587at2759"/>
<dbReference type="GO" id="GO:0045324">
    <property type="term" value="P:late endosome to vacuole transport"/>
    <property type="evidence" value="ECO:0007669"/>
    <property type="project" value="EnsemblFungi"/>
</dbReference>
<comment type="similarity">
    <text evidence="7">Belongs to the WD repeat PROPPIN family.</text>
</comment>
<dbReference type="STRING" id="669874.A0A1E4TYY2"/>
<keyword evidence="4" id="KW-0853">WD repeat</keyword>
<dbReference type="InterPro" id="IPR015943">
    <property type="entry name" value="WD40/YVTN_repeat-like_dom_sf"/>
</dbReference>
<name>A0A1E4TYY2_PACTA</name>
<dbReference type="EMBL" id="KV454012">
    <property type="protein sequence ID" value="ODV96944.1"/>
    <property type="molecule type" value="Genomic_DNA"/>
</dbReference>
<dbReference type="SUPFAM" id="SSF50978">
    <property type="entry name" value="WD40 repeat-like"/>
    <property type="match status" value="1"/>
</dbReference>
<dbReference type="InterPro" id="IPR001680">
    <property type="entry name" value="WD40_rpt"/>
</dbReference>
<evidence type="ECO:0000256" key="1">
    <source>
        <dbReference type="ARBA" id="ARBA00004184"/>
    </source>
</evidence>
<feature type="region of interest" description="Disordered" evidence="9">
    <location>
        <begin position="328"/>
        <end position="410"/>
    </location>
</feature>
<feature type="compositionally biased region" description="Basic and acidic residues" evidence="9">
    <location>
        <begin position="401"/>
        <end position="410"/>
    </location>
</feature>
<dbReference type="GO" id="GO:0170071">
    <property type="term" value="C:CROP complex"/>
    <property type="evidence" value="ECO:0007669"/>
    <property type="project" value="EnsemblFungi"/>
</dbReference>
<evidence type="ECO:0000256" key="8">
    <source>
        <dbReference type="ARBA" id="ARBA00037813"/>
    </source>
</evidence>
<evidence type="ECO:0000256" key="6">
    <source>
        <dbReference type="ARBA" id="ARBA00022927"/>
    </source>
</evidence>
<evidence type="ECO:0000256" key="3">
    <source>
        <dbReference type="ARBA" id="ARBA00022554"/>
    </source>
</evidence>
<dbReference type="GO" id="GO:0005768">
    <property type="term" value="C:endosome"/>
    <property type="evidence" value="ECO:0007669"/>
    <property type="project" value="EnsemblFungi"/>
</dbReference>
<dbReference type="GO" id="GO:0000425">
    <property type="term" value="P:pexophagy"/>
    <property type="evidence" value="ECO:0007669"/>
    <property type="project" value="EnsemblFungi"/>
</dbReference>
<dbReference type="GO" id="GO:0070273">
    <property type="term" value="F:phosphatidylinositol-4-phosphate binding"/>
    <property type="evidence" value="ECO:0007669"/>
    <property type="project" value="EnsemblFungi"/>
</dbReference>
<sequence length="540" mass="59168">MSTNPVALNVANVASEAVTEVLQSHSNNTTDSINFIGFNQDFSCISMGHSHGYKIFNCDPLGKCYSKNDGSIGIVQMLFCTSLIAVVGLGDEPSLSPRRLRVINTKRQSVICELTFPAAVLAVKMNRERLIVLLEQTIYIYDINNMRLLHTIEIPLNPNGLIALSPSTENNYLAYPSPPKPHTQEVTAIENTNQSHNISAPVRNGDVIIFNAKTLQPLSVIEAHKTQLAAIALSNDGLLLATASDKGTIVRVFSVETGVKLYQFRRGTYPTKIFSLSFSSDNKFLATSSATETVHIFRLGEDEAAKTIPNPHQQLLQLQSQIISQNQSHMNNHNNNNNNNNNTSANNSNISNQSDSINKASAASESSGSESEDEQEVVVALPKMPRRRSNSSLGSYNSADSSDKVEPLIDNSRKTMGRLFRRTSQSIGTKVIGKWGNYLPPKFSSILEPNRHFASCKVPVSRDTKTVVAIGKEISVDKIPTAFFENSSTNSSSGEDTDLTAKKFLHVMVVTSEGFFYNYGLDPERGGDCPLLNQYSLLAE</sequence>
<dbReference type="GO" id="GO:0044090">
    <property type="term" value="P:positive regulation of vacuole organization"/>
    <property type="evidence" value="ECO:0007669"/>
    <property type="project" value="EnsemblFungi"/>
</dbReference>
<evidence type="ECO:0000313" key="10">
    <source>
        <dbReference type="EMBL" id="ODV96944.1"/>
    </source>
</evidence>
<proteinExistence type="inferred from homology"/>